<dbReference type="Proteomes" id="UP000197208">
    <property type="component" value="Unassembled WGS sequence"/>
</dbReference>
<comment type="caution">
    <text evidence="1">The sequence shown here is derived from an EMBL/GenBank/DDBJ whole genome shotgun (WGS) entry which is preliminary data.</text>
</comment>
<dbReference type="AlphaFoldDB" id="A0A246BQT6"/>
<organism evidence="1 2">
    <name type="scientific">Deinococcus indicus</name>
    <dbReference type="NCBI Taxonomy" id="223556"/>
    <lineage>
        <taxon>Bacteria</taxon>
        <taxon>Thermotogati</taxon>
        <taxon>Deinococcota</taxon>
        <taxon>Deinococci</taxon>
        <taxon>Deinococcales</taxon>
        <taxon>Deinococcaceae</taxon>
        <taxon>Deinococcus</taxon>
    </lineage>
</organism>
<proteinExistence type="predicted"/>
<evidence type="ECO:0000313" key="2">
    <source>
        <dbReference type="Proteomes" id="UP000197208"/>
    </source>
</evidence>
<name>A0A246BQT6_9DEIO</name>
<dbReference type="RefSeq" id="WP_229844269.1">
    <property type="nucleotide sequence ID" value="NZ_BNAM01000011.1"/>
</dbReference>
<sequence>MDLTAALTLGEAEARAACAALPPAERAHAAAHALRLGRPHLTLDWSGDPLLRTAAHLRLGDTGAARQELRAQPDAARPAVLNARAARLDGSPDAAALAAHAARLARAEGDGNALIAAAILNAEQDLFRASPERPGVAADRAAHFAALRSLAEGLKVAELTGQPADPHLLAVLAHAQWPLNSRKAAATAAKALDRSEPGSPARVLALLALNRPEEAHAQAQRGSLAAAWSEPFAGLVSAARPPATAPGTDGTAADG</sequence>
<gene>
    <name evidence="1" type="ORF">CBQ26_03960</name>
</gene>
<accession>A0A246BQT6</accession>
<evidence type="ECO:0000313" key="1">
    <source>
        <dbReference type="EMBL" id="OWL98031.1"/>
    </source>
</evidence>
<dbReference type="EMBL" id="NHMK01000009">
    <property type="protein sequence ID" value="OWL98031.1"/>
    <property type="molecule type" value="Genomic_DNA"/>
</dbReference>
<protein>
    <submittedName>
        <fullName evidence="1">Uncharacterized protein</fullName>
    </submittedName>
</protein>
<reference evidence="1 2" key="1">
    <citation type="submission" date="2017-05" db="EMBL/GenBank/DDBJ databases">
        <title>De novo genome assembly of Deniococcus indicus strain DR1.</title>
        <authorList>
            <person name="Chauhan D."/>
            <person name="Yennamalli R.M."/>
            <person name="Priyadarshini R."/>
        </authorList>
    </citation>
    <scope>NUCLEOTIDE SEQUENCE [LARGE SCALE GENOMIC DNA]</scope>
    <source>
        <strain evidence="1 2">DR1</strain>
    </source>
</reference>
<keyword evidence="2" id="KW-1185">Reference proteome</keyword>